<sequence>MRSDALAPDALIDEVEPLSHGQRCRRLAAYARDRQFDLPAVVADLRRWHRTTRDPVVLEVSADLPAGPAAELLAATVDWDDPADVLARLAGTPAGGVLAVVETGEALAVSAGDVPAERVLPHARRLAGEGETGALLATALRDQPV</sequence>
<evidence type="ECO:0000313" key="2">
    <source>
        <dbReference type="Proteomes" id="UP000295136"/>
    </source>
</evidence>
<dbReference type="Proteomes" id="UP000295136">
    <property type="component" value="Unassembled WGS sequence"/>
</dbReference>
<gene>
    <name evidence="1" type="ORF">E1295_32885</name>
</gene>
<name>A0A4R5EWM2_9ACTN</name>
<evidence type="ECO:0000313" key="1">
    <source>
        <dbReference type="EMBL" id="TDE39323.1"/>
    </source>
</evidence>
<comment type="caution">
    <text evidence="1">The sequence shown here is derived from an EMBL/GenBank/DDBJ whole genome shotgun (WGS) entry which is preliminary data.</text>
</comment>
<protein>
    <submittedName>
        <fullName evidence="1">Uncharacterized protein</fullName>
    </submittedName>
</protein>
<proteinExistence type="predicted"/>
<dbReference type="AlphaFoldDB" id="A0A4R5EWM2"/>
<keyword evidence="2" id="KW-1185">Reference proteome</keyword>
<organism evidence="1 2">
    <name type="scientific">Nonomuraea mesophila</name>
    <dbReference type="NCBI Taxonomy" id="2530382"/>
    <lineage>
        <taxon>Bacteria</taxon>
        <taxon>Bacillati</taxon>
        <taxon>Actinomycetota</taxon>
        <taxon>Actinomycetes</taxon>
        <taxon>Streptosporangiales</taxon>
        <taxon>Streptosporangiaceae</taxon>
        <taxon>Nonomuraea</taxon>
    </lineage>
</organism>
<dbReference type="EMBL" id="SMLD01000115">
    <property type="protein sequence ID" value="TDE39323.1"/>
    <property type="molecule type" value="Genomic_DNA"/>
</dbReference>
<reference evidence="1 2" key="1">
    <citation type="submission" date="2019-03" db="EMBL/GenBank/DDBJ databases">
        <title>Draft genome sequences of novel Actinobacteria.</title>
        <authorList>
            <person name="Sahin N."/>
            <person name="Ay H."/>
            <person name="Saygin H."/>
        </authorList>
    </citation>
    <scope>NUCLEOTIDE SEQUENCE [LARGE SCALE GENOMIC DNA]</scope>
    <source>
        <strain evidence="1 2">6K102</strain>
    </source>
</reference>
<dbReference type="RefSeq" id="WP_132636532.1">
    <property type="nucleotide sequence ID" value="NZ_SMLD01000115.1"/>
</dbReference>
<accession>A0A4R5EWM2</accession>